<dbReference type="GO" id="GO:0005886">
    <property type="term" value="C:plasma membrane"/>
    <property type="evidence" value="ECO:0007669"/>
    <property type="project" value="UniProtKB-SubCell"/>
</dbReference>
<reference evidence="8 9" key="1">
    <citation type="submission" date="2019-02" db="EMBL/GenBank/DDBJ databases">
        <title>Genomic Encyclopedia of Type Strains, Phase IV (KMG-IV): sequencing the most valuable type-strain genomes for metagenomic binning, comparative biology and taxonomic classification.</title>
        <authorList>
            <person name="Goeker M."/>
        </authorList>
    </citation>
    <scope>NUCLEOTIDE SEQUENCE [LARGE SCALE GENOMIC DNA]</scope>
    <source>
        <strain evidence="8 9">DSM 16618</strain>
    </source>
</reference>
<dbReference type="Proteomes" id="UP000292039">
    <property type="component" value="Unassembled WGS sequence"/>
</dbReference>
<evidence type="ECO:0000313" key="8">
    <source>
        <dbReference type="EMBL" id="RZS70317.1"/>
    </source>
</evidence>
<gene>
    <name evidence="8" type="ORF">EV679_1720</name>
</gene>
<dbReference type="Pfam" id="PF00482">
    <property type="entry name" value="T2SSF"/>
    <property type="match status" value="1"/>
</dbReference>
<proteinExistence type="predicted"/>
<keyword evidence="3 6" id="KW-0812">Transmembrane</keyword>
<feature type="transmembrane region" description="Helical" evidence="6">
    <location>
        <begin position="141"/>
        <end position="162"/>
    </location>
</feature>
<evidence type="ECO:0000256" key="2">
    <source>
        <dbReference type="ARBA" id="ARBA00022475"/>
    </source>
</evidence>
<feature type="domain" description="Type II secretion system protein GspF" evidence="7">
    <location>
        <begin position="187"/>
        <end position="312"/>
    </location>
</feature>
<organism evidence="8 9">
    <name type="scientific">Kerstersia gyiorum</name>
    <dbReference type="NCBI Taxonomy" id="206506"/>
    <lineage>
        <taxon>Bacteria</taxon>
        <taxon>Pseudomonadati</taxon>
        <taxon>Pseudomonadota</taxon>
        <taxon>Betaproteobacteria</taxon>
        <taxon>Burkholderiales</taxon>
        <taxon>Alcaligenaceae</taxon>
        <taxon>Kerstersia</taxon>
    </lineage>
</organism>
<keyword evidence="2" id="KW-1003">Cell membrane</keyword>
<sequence>MLEKIQAVNPNLLLAIAVLLVALALLTLGLGLAGRALRARKRAQEVERVMALHAGQVSDGARPQLEERLQHVVQEAAALGERWEQGKFGDSLLAAEDKALIDLCGFANPGRARALFVFGRTLLALALPLLGWLFIGTPAVLGNPLLGGVLIVFFGFGLGWMLPKWWLSGRAQARKLAAGDELSLLVDLLRLLQGVGLSIDQSLYVIVNDFREVMPVLSQELQLATEQYAHGRTREQSFQRLAKGFGNDDLAAICALIDQVDRHGGAVQEPLTQFADRLREKRRLGLKEKVGKLTVKMTGVMVLTLLPALLIVTGGAGFLAVLRGLSRMGGA</sequence>
<feature type="transmembrane region" description="Helical" evidence="6">
    <location>
        <begin position="299"/>
        <end position="322"/>
    </location>
</feature>
<keyword evidence="4 6" id="KW-1133">Transmembrane helix</keyword>
<evidence type="ECO:0000256" key="1">
    <source>
        <dbReference type="ARBA" id="ARBA00004651"/>
    </source>
</evidence>
<dbReference type="InterPro" id="IPR018076">
    <property type="entry name" value="T2SS_GspF_dom"/>
</dbReference>
<protein>
    <submittedName>
        <fullName evidence="8">Tight adherence protein C</fullName>
    </submittedName>
</protein>
<dbReference type="PANTHER" id="PTHR35007">
    <property type="entry name" value="INTEGRAL MEMBRANE PROTEIN-RELATED"/>
    <property type="match status" value="1"/>
</dbReference>
<comment type="subcellular location">
    <subcellularLocation>
        <location evidence="1">Cell membrane</location>
        <topology evidence="1">Multi-pass membrane protein</topology>
    </subcellularLocation>
</comment>
<dbReference type="AlphaFoldDB" id="A0A4Q7MP31"/>
<feature type="transmembrane region" description="Helical" evidence="6">
    <location>
        <begin position="12"/>
        <end position="33"/>
    </location>
</feature>
<accession>A0A4Q7MP31</accession>
<dbReference type="EMBL" id="SGWZ01000002">
    <property type="protein sequence ID" value="RZS70317.1"/>
    <property type="molecule type" value="Genomic_DNA"/>
</dbReference>
<feature type="transmembrane region" description="Helical" evidence="6">
    <location>
        <begin position="115"/>
        <end position="135"/>
    </location>
</feature>
<evidence type="ECO:0000256" key="6">
    <source>
        <dbReference type="SAM" id="Phobius"/>
    </source>
</evidence>
<evidence type="ECO:0000259" key="7">
    <source>
        <dbReference type="Pfam" id="PF00482"/>
    </source>
</evidence>
<keyword evidence="5 6" id="KW-0472">Membrane</keyword>
<evidence type="ECO:0000256" key="5">
    <source>
        <dbReference type="ARBA" id="ARBA00023136"/>
    </source>
</evidence>
<dbReference type="PANTHER" id="PTHR35007:SF2">
    <property type="entry name" value="PILUS ASSEMBLE PROTEIN"/>
    <property type="match status" value="1"/>
</dbReference>
<comment type="caution">
    <text evidence="8">The sequence shown here is derived from an EMBL/GenBank/DDBJ whole genome shotgun (WGS) entry which is preliminary data.</text>
</comment>
<evidence type="ECO:0000256" key="3">
    <source>
        <dbReference type="ARBA" id="ARBA00022692"/>
    </source>
</evidence>
<evidence type="ECO:0000256" key="4">
    <source>
        <dbReference type="ARBA" id="ARBA00022989"/>
    </source>
</evidence>
<name>A0A4Q7MP31_9BURK</name>
<evidence type="ECO:0000313" key="9">
    <source>
        <dbReference type="Proteomes" id="UP000292039"/>
    </source>
</evidence>